<accession>A0AAD7VNW6</accession>
<keyword evidence="3" id="KW-1185">Reference proteome</keyword>
<keyword evidence="1" id="KW-0472">Membrane</keyword>
<dbReference type="KEGG" id="qsa:O6P43_001342"/>
<proteinExistence type="predicted"/>
<feature type="transmembrane region" description="Helical" evidence="1">
    <location>
        <begin position="54"/>
        <end position="76"/>
    </location>
</feature>
<keyword evidence="1" id="KW-0812">Transmembrane</keyword>
<dbReference type="Proteomes" id="UP001163823">
    <property type="component" value="Chromosome 1"/>
</dbReference>
<name>A0AAD7VNW6_QUISA</name>
<organism evidence="2 3">
    <name type="scientific">Quillaja saponaria</name>
    <name type="common">Soap bark tree</name>
    <dbReference type="NCBI Taxonomy" id="32244"/>
    <lineage>
        <taxon>Eukaryota</taxon>
        <taxon>Viridiplantae</taxon>
        <taxon>Streptophyta</taxon>
        <taxon>Embryophyta</taxon>
        <taxon>Tracheophyta</taxon>
        <taxon>Spermatophyta</taxon>
        <taxon>Magnoliopsida</taxon>
        <taxon>eudicotyledons</taxon>
        <taxon>Gunneridae</taxon>
        <taxon>Pentapetalae</taxon>
        <taxon>rosids</taxon>
        <taxon>fabids</taxon>
        <taxon>Fabales</taxon>
        <taxon>Quillajaceae</taxon>
        <taxon>Quillaja</taxon>
    </lineage>
</organism>
<reference evidence="2 3" key="1">
    <citation type="journal article" date="2023" name="Science">
        <title>Elucidation of the pathway for biosynthesis of saponin adjuvants from the soapbark tree.</title>
        <authorList>
            <person name="Reed J."/>
            <person name="Orme A."/>
            <person name="El-Demerdash A."/>
            <person name="Owen C."/>
            <person name="Martin L.B.B."/>
            <person name="Misra R.C."/>
            <person name="Kikuchi S."/>
            <person name="Rejzek M."/>
            <person name="Martin A.C."/>
            <person name="Harkess A."/>
            <person name="Leebens-Mack J."/>
            <person name="Louveau T."/>
            <person name="Stephenson M.J."/>
            <person name="Osbourn A."/>
        </authorList>
    </citation>
    <scope>NUCLEOTIDE SEQUENCE [LARGE SCALE GENOMIC DNA]</scope>
    <source>
        <strain evidence="2">S10</strain>
    </source>
</reference>
<keyword evidence="1" id="KW-1133">Transmembrane helix</keyword>
<comment type="caution">
    <text evidence="2">The sequence shown here is derived from an EMBL/GenBank/DDBJ whole genome shotgun (WGS) entry which is preliminary data.</text>
</comment>
<dbReference type="EMBL" id="JARAOO010000001">
    <property type="protein sequence ID" value="KAJ7982194.1"/>
    <property type="molecule type" value="Genomic_DNA"/>
</dbReference>
<evidence type="ECO:0000313" key="3">
    <source>
        <dbReference type="Proteomes" id="UP001163823"/>
    </source>
</evidence>
<sequence length="77" mass="7964">MKISCIAPLSFVAIMIFSVSKITVINAFEVDYDQLAQQPAVAATSPTMVAGSSFASSVSAGVLGISFLFYVVGVLVS</sequence>
<gene>
    <name evidence="2" type="ORF">O6P43_001342</name>
</gene>
<evidence type="ECO:0000313" key="2">
    <source>
        <dbReference type="EMBL" id="KAJ7982194.1"/>
    </source>
</evidence>
<evidence type="ECO:0000256" key="1">
    <source>
        <dbReference type="SAM" id="Phobius"/>
    </source>
</evidence>
<dbReference type="AlphaFoldDB" id="A0AAD7VNW6"/>
<protein>
    <submittedName>
        <fullName evidence="2">Uncharacterized protein</fullName>
    </submittedName>
</protein>